<evidence type="ECO:0000256" key="2">
    <source>
        <dbReference type="HAMAP-Rule" id="MF_00984"/>
    </source>
</evidence>
<geneLocation type="plasmid" evidence="5 6">
    <name>unnamed2</name>
</geneLocation>
<dbReference type="GO" id="GO:0009295">
    <property type="term" value="C:nucleoid"/>
    <property type="evidence" value="ECO:0007669"/>
    <property type="project" value="TreeGrafter"/>
</dbReference>
<accession>A0A9X7T675</accession>
<dbReference type="CDD" id="cd04496">
    <property type="entry name" value="SSB_OBF"/>
    <property type="match status" value="1"/>
</dbReference>
<feature type="compositionally biased region" description="Polar residues" evidence="4">
    <location>
        <begin position="113"/>
        <end position="123"/>
    </location>
</feature>
<keyword evidence="5" id="KW-0614">Plasmid</keyword>
<reference evidence="5 6" key="1">
    <citation type="submission" date="2019-06" db="EMBL/GenBank/DDBJ databases">
        <title>Whole genome sequencing of Lactobacillus johnsonii strain G2A.</title>
        <authorList>
            <person name="Conlan S."/>
            <person name="Thomas P.J."/>
            <person name="Mullikin J."/>
            <person name="Singer J."/>
            <person name="Weaver C."/>
            <person name="Segre J.A."/>
        </authorList>
    </citation>
    <scope>NUCLEOTIDE SEQUENCE [LARGE SCALE GENOMIC DNA]</scope>
    <source>
        <strain evidence="5 6">G2A</strain>
        <plasmid evidence="5 6">unnamed2</plasmid>
    </source>
</reference>
<feature type="compositionally biased region" description="Basic and acidic residues" evidence="4">
    <location>
        <begin position="102"/>
        <end position="112"/>
    </location>
</feature>
<dbReference type="GO" id="GO:0003697">
    <property type="term" value="F:single-stranded DNA binding"/>
    <property type="evidence" value="ECO:0007669"/>
    <property type="project" value="UniProtKB-UniRule"/>
</dbReference>
<comment type="caution">
    <text evidence="2">Lacks conserved residue(s) required for the propagation of feature annotation.</text>
</comment>
<dbReference type="InterPro" id="IPR012340">
    <property type="entry name" value="NA-bd_OB-fold"/>
</dbReference>
<dbReference type="AlphaFoldDB" id="A0A9X7T675"/>
<keyword evidence="1 2" id="KW-0238">DNA-binding</keyword>
<evidence type="ECO:0000256" key="3">
    <source>
        <dbReference type="RuleBase" id="RU000524"/>
    </source>
</evidence>
<evidence type="ECO:0000313" key="6">
    <source>
        <dbReference type="Proteomes" id="UP000464749"/>
    </source>
</evidence>
<dbReference type="SUPFAM" id="SSF50249">
    <property type="entry name" value="Nucleic acid-binding proteins"/>
    <property type="match status" value="1"/>
</dbReference>
<dbReference type="Pfam" id="PF00436">
    <property type="entry name" value="SSB"/>
    <property type="match status" value="1"/>
</dbReference>
<dbReference type="GO" id="GO:0006260">
    <property type="term" value="P:DNA replication"/>
    <property type="evidence" value="ECO:0007669"/>
    <property type="project" value="InterPro"/>
</dbReference>
<name>A0A9X7T675_LACJH</name>
<feature type="region of interest" description="Disordered" evidence="4">
    <location>
        <begin position="102"/>
        <end position="188"/>
    </location>
</feature>
<dbReference type="HAMAP" id="MF_00984">
    <property type="entry name" value="SSB"/>
    <property type="match status" value="1"/>
</dbReference>
<protein>
    <recommendedName>
        <fullName evidence="2 3">Single-stranded DNA-binding protein</fullName>
        <shortName evidence="2">SSB</shortName>
    </recommendedName>
</protein>
<dbReference type="InterPro" id="IPR000424">
    <property type="entry name" value="Primosome_PriB/ssb"/>
</dbReference>
<dbReference type="EMBL" id="CP040856">
    <property type="protein sequence ID" value="QIA88679.1"/>
    <property type="molecule type" value="Genomic_DNA"/>
</dbReference>
<dbReference type="PROSITE" id="PS50935">
    <property type="entry name" value="SSB"/>
    <property type="match status" value="1"/>
</dbReference>
<organism evidence="5 6">
    <name type="scientific">Lactobacillus johnsonii</name>
    <dbReference type="NCBI Taxonomy" id="33959"/>
    <lineage>
        <taxon>Bacteria</taxon>
        <taxon>Bacillati</taxon>
        <taxon>Bacillota</taxon>
        <taxon>Bacilli</taxon>
        <taxon>Lactobacillales</taxon>
        <taxon>Lactobacillaceae</taxon>
        <taxon>Lactobacillus</taxon>
    </lineage>
</organism>
<dbReference type="PANTHER" id="PTHR10302:SF27">
    <property type="entry name" value="SINGLE-STRANDED DNA-BINDING PROTEIN"/>
    <property type="match status" value="1"/>
</dbReference>
<gene>
    <name evidence="5" type="ORF">FEE39_10580</name>
</gene>
<dbReference type="InterPro" id="IPR011344">
    <property type="entry name" value="ssDNA-bd"/>
</dbReference>
<dbReference type="NCBIfam" id="TIGR00621">
    <property type="entry name" value="ssb"/>
    <property type="match status" value="1"/>
</dbReference>
<dbReference type="Gene3D" id="2.40.50.140">
    <property type="entry name" value="Nucleic acid-binding proteins"/>
    <property type="match status" value="1"/>
</dbReference>
<dbReference type="RefSeq" id="WP_163589036.1">
    <property type="nucleotide sequence ID" value="NZ_CP040856.1"/>
</dbReference>
<evidence type="ECO:0000256" key="4">
    <source>
        <dbReference type="SAM" id="MobiDB-lite"/>
    </source>
</evidence>
<sequence>MNSVDLTGRVTKDIELNATRSGYAVANFDIAVNDYKDKNGNDITYFIRIIAWGKIAENCHQYAKKGTLIGVSGKLITNTYTNKDGNKIYVTEVNARTIDFLARPKSESDTKNSDPSALQSNPKQKQEDLATDTNQDLQKAKKSINNAETKETESGDPISSDSNDSSDAPDFVDINLDNNDNNDSDFPF</sequence>
<proteinExistence type="inferred from homology"/>
<feature type="compositionally biased region" description="Polar residues" evidence="4">
    <location>
        <begin position="131"/>
        <end position="147"/>
    </location>
</feature>
<dbReference type="PANTHER" id="PTHR10302">
    <property type="entry name" value="SINGLE-STRANDED DNA-BINDING PROTEIN"/>
    <property type="match status" value="1"/>
</dbReference>
<evidence type="ECO:0000256" key="1">
    <source>
        <dbReference type="ARBA" id="ARBA00023125"/>
    </source>
</evidence>
<evidence type="ECO:0000313" key="5">
    <source>
        <dbReference type="EMBL" id="QIA88679.1"/>
    </source>
</evidence>
<comment type="subunit">
    <text evidence="2">Homotetramer.</text>
</comment>
<dbReference type="Proteomes" id="UP000464749">
    <property type="component" value="Plasmid unnamed2"/>
</dbReference>
<feature type="compositionally biased region" description="Low complexity" evidence="4">
    <location>
        <begin position="155"/>
        <end position="188"/>
    </location>
</feature>